<proteinExistence type="predicted"/>
<name>A0A345DS68_9MOLU</name>
<dbReference type="AlphaFoldDB" id="A0A345DS68"/>
<gene>
    <name evidence="1" type="ORF">SDAV_002126</name>
</gene>
<protein>
    <submittedName>
        <fullName evidence="1">Uncharacterized protein</fullName>
    </submittedName>
</protein>
<evidence type="ECO:0000313" key="2">
    <source>
        <dbReference type="Proteomes" id="UP000253689"/>
    </source>
</evidence>
<keyword evidence="2" id="KW-1185">Reference proteome</keyword>
<dbReference type="EMBL" id="CP031088">
    <property type="protein sequence ID" value="AXF97059.1"/>
    <property type="molecule type" value="Genomic_DNA"/>
</dbReference>
<sequence>MSSCDKPSFFKVTLDNKPKLLLQLFFPANKLTFLLEIKYFISGSNTQTYKLLRLLNWIDE</sequence>
<accession>A0A345DS68</accession>
<organism evidence="1 2">
    <name type="scientific">Spiroplasma phoeniceum P40</name>
    <dbReference type="NCBI Taxonomy" id="1276259"/>
    <lineage>
        <taxon>Bacteria</taxon>
        <taxon>Bacillati</taxon>
        <taxon>Mycoplasmatota</taxon>
        <taxon>Mollicutes</taxon>
        <taxon>Entomoplasmatales</taxon>
        <taxon>Spiroplasmataceae</taxon>
        <taxon>Spiroplasma</taxon>
    </lineage>
</organism>
<evidence type="ECO:0000313" key="1">
    <source>
        <dbReference type="EMBL" id="AXF97059.1"/>
    </source>
</evidence>
<dbReference type="KEGG" id="sphh:SDAV_002126"/>
<reference evidence="2" key="1">
    <citation type="submission" date="2018-07" db="EMBL/GenBank/DDBJ databases">
        <title>Complete Genome Sequence of Spiroplasma phoeniceum.</title>
        <authorList>
            <person name="Davis R.E."/>
            <person name="Shao J.Y."/>
            <person name="Zhao Y."/>
            <person name="Silver A."/>
            <person name="Stump z."/>
            <person name="Gasparich G."/>
        </authorList>
    </citation>
    <scope>NUCLEOTIDE SEQUENCE [LARGE SCALE GENOMIC DNA]</scope>
    <source>
        <strain evidence="2">P40</strain>
    </source>
</reference>
<dbReference type="Proteomes" id="UP000253689">
    <property type="component" value="Chromosome"/>
</dbReference>